<evidence type="ECO:0000313" key="1">
    <source>
        <dbReference type="EMBL" id="CAA9995186.1"/>
    </source>
</evidence>
<evidence type="ECO:0000313" key="2">
    <source>
        <dbReference type="Proteomes" id="UP000479000"/>
    </source>
</evidence>
<dbReference type="EMBL" id="CADCXU010003179">
    <property type="protein sequence ID" value="CAA9995186.1"/>
    <property type="molecule type" value="Genomic_DNA"/>
</dbReference>
<name>A0A6H5G0G1_9HEMI</name>
<gene>
    <name evidence="1" type="ORF">NTEN_LOCUS1977</name>
</gene>
<reference evidence="1 2" key="1">
    <citation type="submission" date="2020-02" db="EMBL/GenBank/DDBJ databases">
        <authorList>
            <person name="Ferguson B K."/>
        </authorList>
    </citation>
    <scope>NUCLEOTIDE SEQUENCE [LARGE SCALE GENOMIC DNA]</scope>
</reference>
<organism evidence="1 2">
    <name type="scientific">Nesidiocoris tenuis</name>
    <dbReference type="NCBI Taxonomy" id="355587"/>
    <lineage>
        <taxon>Eukaryota</taxon>
        <taxon>Metazoa</taxon>
        <taxon>Ecdysozoa</taxon>
        <taxon>Arthropoda</taxon>
        <taxon>Hexapoda</taxon>
        <taxon>Insecta</taxon>
        <taxon>Pterygota</taxon>
        <taxon>Neoptera</taxon>
        <taxon>Paraneoptera</taxon>
        <taxon>Hemiptera</taxon>
        <taxon>Heteroptera</taxon>
        <taxon>Panheteroptera</taxon>
        <taxon>Cimicomorpha</taxon>
        <taxon>Miridae</taxon>
        <taxon>Dicyphina</taxon>
        <taxon>Nesidiocoris</taxon>
    </lineage>
</organism>
<dbReference type="Proteomes" id="UP000479000">
    <property type="component" value="Unassembled WGS sequence"/>
</dbReference>
<protein>
    <submittedName>
        <fullName evidence="1">Uncharacterized protein</fullName>
    </submittedName>
</protein>
<keyword evidence="2" id="KW-1185">Reference proteome</keyword>
<proteinExistence type="predicted"/>
<sequence length="168" mass="18714">MTSYRTADLILVQEVLVCSNSMHIVRGIRSKNFEGSKKIVLGITTFLKFEFYGHRSSDFEPEDFFNKHTEHEWRDFHITSQKGSKFWTIRQSMGASVYSTIYEVKKGSPACNNVVRLAGDDKKIIPRMEAFFCQDGGQICLLVGTGPSASRVGCSKSRVGSCAGRSAA</sequence>
<dbReference type="AlphaFoldDB" id="A0A6H5G0G1"/>
<accession>A0A6H5G0G1</accession>